<comment type="cofactor">
    <cofactor evidence="1 6">
        <name>FAD</name>
        <dbReference type="ChEBI" id="CHEBI:57692"/>
    </cofactor>
</comment>
<dbReference type="EMBL" id="SPSF01000053">
    <property type="protein sequence ID" value="MPQ64682.1"/>
    <property type="molecule type" value="Genomic_DNA"/>
</dbReference>
<dbReference type="InterPro" id="IPR013786">
    <property type="entry name" value="AcylCoA_DH/ox_N"/>
</dbReference>
<feature type="domain" description="Acyl-CoA oxidase/dehydrogenase middle" evidence="8">
    <location>
        <begin position="122"/>
        <end position="217"/>
    </location>
</feature>
<accession>A0A5N7IVE2</accession>
<evidence type="ECO:0000256" key="6">
    <source>
        <dbReference type="RuleBase" id="RU362125"/>
    </source>
</evidence>
<evidence type="ECO:0000256" key="1">
    <source>
        <dbReference type="ARBA" id="ARBA00001974"/>
    </source>
</evidence>
<dbReference type="InterPro" id="IPR006091">
    <property type="entry name" value="Acyl-CoA_Oxase/DH_mid-dom"/>
</dbReference>
<dbReference type="AlphaFoldDB" id="A0A5N7IVE2"/>
<evidence type="ECO:0000259" key="9">
    <source>
        <dbReference type="Pfam" id="PF02771"/>
    </source>
</evidence>
<dbReference type="SUPFAM" id="SSF56645">
    <property type="entry name" value="Acyl-CoA dehydrogenase NM domain-like"/>
    <property type="match status" value="1"/>
</dbReference>
<dbReference type="PIRSF" id="PIRSF016578">
    <property type="entry name" value="HsaA"/>
    <property type="match status" value="1"/>
</dbReference>
<dbReference type="InterPro" id="IPR009100">
    <property type="entry name" value="AcylCoA_DH/oxidase_NM_dom_sf"/>
</dbReference>
<dbReference type="InterPro" id="IPR036250">
    <property type="entry name" value="AcylCo_DH-like_C"/>
</dbReference>
<dbReference type="FunFam" id="1.10.540.10:FF:000002">
    <property type="entry name" value="Acyl-CoA dehydrogenase FadE19"/>
    <property type="match status" value="1"/>
</dbReference>
<feature type="domain" description="Acyl-CoA dehydrogenase/oxidase C-terminal" evidence="7">
    <location>
        <begin position="229"/>
        <end position="376"/>
    </location>
</feature>
<evidence type="ECO:0000256" key="2">
    <source>
        <dbReference type="ARBA" id="ARBA00009347"/>
    </source>
</evidence>
<dbReference type="Gene3D" id="1.10.540.10">
    <property type="entry name" value="Acyl-CoA dehydrogenase/oxidase, N-terminal domain"/>
    <property type="match status" value="1"/>
</dbReference>
<name>A0A5N7IVE2_9CLOT</name>
<keyword evidence="5 6" id="KW-0560">Oxidoreductase</keyword>
<dbReference type="FunFam" id="1.20.140.10:FF:000004">
    <property type="entry name" value="Acyl-CoA dehydrogenase FadE25"/>
    <property type="match status" value="1"/>
</dbReference>
<keyword evidence="4 6" id="KW-0274">FAD</keyword>
<evidence type="ECO:0000256" key="4">
    <source>
        <dbReference type="ARBA" id="ARBA00022827"/>
    </source>
</evidence>
<evidence type="ECO:0000313" key="11">
    <source>
        <dbReference type="Proteomes" id="UP000342249"/>
    </source>
</evidence>
<dbReference type="InterPro" id="IPR046373">
    <property type="entry name" value="Acyl-CoA_Oxase/DH_mid-dom_sf"/>
</dbReference>
<organism evidence="10 11">
    <name type="scientific">Clostridium estertheticum</name>
    <dbReference type="NCBI Taxonomy" id="238834"/>
    <lineage>
        <taxon>Bacteria</taxon>
        <taxon>Bacillati</taxon>
        <taxon>Bacillota</taxon>
        <taxon>Clostridia</taxon>
        <taxon>Eubacteriales</taxon>
        <taxon>Clostridiaceae</taxon>
        <taxon>Clostridium</taxon>
    </lineage>
</organism>
<dbReference type="InterPro" id="IPR037069">
    <property type="entry name" value="AcylCoA_DH/ox_N_sf"/>
</dbReference>
<gene>
    <name evidence="10" type="ORF">E4V82_21645</name>
</gene>
<dbReference type="PANTHER" id="PTHR43884">
    <property type="entry name" value="ACYL-COA DEHYDROGENASE"/>
    <property type="match status" value="1"/>
</dbReference>
<evidence type="ECO:0000259" key="8">
    <source>
        <dbReference type="Pfam" id="PF02770"/>
    </source>
</evidence>
<reference evidence="10 11" key="1">
    <citation type="journal article" date="2019" name="Lett. Appl. Microbiol.">
        <title>A case of 'blown pack' spoilage of vacuum-packaged pork likely associated with Clostridium estertheticum in Canada.</title>
        <authorList>
            <person name="Zhang P."/>
            <person name="Ward P."/>
            <person name="McMullen L.M."/>
            <person name="Yang X."/>
        </authorList>
    </citation>
    <scope>NUCLEOTIDE SEQUENCE [LARGE SCALE GENOMIC DNA]</scope>
    <source>
        <strain evidence="10 11">MA19</strain>
    </source>
</reference>
<sequence>MNFKFQEDEQNVIDIIHDFGVKEVAPLAAELDKEERFPAESRQKLANMGMMGICYPKEYGGAGHSYLNYIAVIEELAKHCATTSVMLSDHHSLGSWPIFEYGTEEQKKKFLTPLLKGEKLGAFAVTEPMAGSDVGNQQTTAVDKGDYWLLNGTKIFITNGFYADTYFVTAMTDKSHGHRGISAFIVEKGTPGFSFGTKEKKMGICGSATYELIFQDCKIPKENQLGESGKGFKMALATLDGGRIGVAAQALGIAQTAIDHSVNYVKEHTQSGERISQFQYAQWELADMQTKVDAARLLVYRAAQAKQDHEPFSHLAAMGKLYAAEAATNVTRRCLQLAGYDGCSCDFPFERFFRDAKITEIYEGTSEVQKMVVSSWMGVK</sequence>
<dbReference type="GO" id="GO:0003995">
    <property type="term" value="F:acyl-CoA dehydrogenase activity"/>
    <property type="evidence" value="ECO:0007669"/>
    <property type="project" value="TreeGrafter"/>
</dbReference>
<proteinExistence type="inferred from homology"/>
<dbReference type="Pfam" id="PF02770">
    <property type="entry name" value="Acyl-CoA_dh_M"/>
    <property type="match status" value="1"/>
</dbReference>
<dbReference type="PANTHER" id="PTHR43884:SF12">
    <property type="entry name" value="ISOVALERYL-COA DEHYDROGENASE, MITOCHONDRIAL-RELATED"/>
    <property type="match status" value="1"/>
</dbReference>
<dbReference type="InterPro" id="IPR009075">
    <property type="entry name" value="AcylCo_DH/oxidase_C"/>
</dbReference>
<dbReference type="Gene3D" id="1.20.140.10">
    <property type="entry name" value="Butyryl-CoA Dehydrogenase, subunit A, domain 3"/>
    <property type="match status" value="1"/>
</dbReference>
<dbReference type="Pfam" id="PF02771">
    <property type="entry name" value="Acyl-CoA_dh_N"/>
    <property type="match status" value="1"/>
</dbReference>
<evidence type="ECO:0000259" key="7">
    <source>
        <dbReference type="Pfam" id="PF00441"/>
    </source>
</evidence>
<dbReference type="Pfam" id="PF00441">
    <property type="entry name" value="Acyl-CoA_dh_1"/>
    <property type="match status" value="1"/>
</dbReference>
<dbReference type="RefSeq" id="WP_152753835.1">
    <property type="nucleotide sequence ID" value="NZ_SPSE01000056.1"/>
</dbReference>
<comment type="similarity">
    <text evidence="2 6">Belongs to the acyl-CoA dehydrogenase family.</text>
</comment>
<comment type="caution">
    <text evidence="10">The sequence shown here is derived from an EMBL/GenBank/DDBJ whole genome shotgun (WGS) entry which is preliminary data.</text>
</comment>
<evidence type="ECO:0000256" key="5">
    <source>
        <dbReference type="ARBA" id="ARBA00023002"/>
    </source>
</evidence>
<evidence type="ECO:0000313" key="10">
    <source>
        <dbReference type="EMBL" id="MPQ64682.1"/>
    </source>
</evidence>
<dbReference type="GO" id="GO:0050660">
    <property type="term" value="F:flavin adenine dinucleotide binding"/>
    <property type="evidence" value="ECO:0007669"/>
    <property type="project" value="InterPro"/>
</dbReference>
<dbReference type="SUPFAM" id="SSF47203">
    <property type="entry name" value="Acyl-CoA dehydrogenase C-terminal domain-like"/>
    <property type="match status" value="1"/>
</dbReference>
<protein>
    <submittedName>
        <fullName evidence="10">Acyl-CoA dehydrogenase</fullName>
    </submittedName>
</protein>
<evidence type="ECO:0000256" key="3">
    <source>
        <dbReference type="ARBA" id="ARBA00022630"/>
    </source>
</evidence>
<feature type="domain" description="Acyl-CoA dehydrogenase/oxidase N-terminal" evidence="9">
    <location>
        <begin position="7"/>
        <end position="118"/>
    </location>
</feature>
<dbReference type="Gene3D" id="2.40.110.10">
    <property type="entry name" value="Butyryl-CoA Dehydrogenase, subunit A, domain 2"/>
    <property type="match status" value="1"/>
</dbReference>
<keyword evidence="3 6" id="KW-0285">Flavoprotein</keyword>
<dbReference type="FunFam" id="2.40.110.10:FF:000001">
    <property type="entry name" value="Acyl-CoA dehydrogenase, mitochondrial"/>
    <property type="match status" value="1"/>
</dbReference>
<dbReference type="Proteomes" id="UP000342249">
    <property type="component" value="Unassembled WGS sequence"/>
</dbReference>